<dbReference type="GeneID" id="64636061"/>
<dbReference type="Pfam" id="PF00583">
    <property type="entry name" value="Acetyltransf_1"/>
    <property type="match status" value="1"/>
</dbReference>
<dbReference type="Proteomes" id="UP000807769">
    <property type="component" value="Unassembled WGS sequence"/>
</dbReference>
<feature type="domain" description="N-acetyltransferase" evidence="1">
    <location>
        <begin position="40"/>
        <end position="96"/>
    </location>
</feature>
<dbReference type="OrthoDB" id="2019666at2759"/>
<accession>A0A9P7J7Z1</accession>
<dbReference type="Gene3D" id="3.40.630.30">
    <property type="match status" value="1"/>
</dbReference>
<comment type="caution">
    <text evidence="2">The sequence shown here is derived from an EMBL/GenBank/DDBJ whole genome shotgun (WGS) entry which is preliminary data.</text>
</comment>
<dbReference type="CDD" id="cd04301">
    <property type="entry name" value="NAT_SF"/>
    <property type="match status" value="1"/>
</dbReference>
<evidence type="ECO:0000259" key="1">
    <source>
        <dbReference type="Pfam" id="PF00583"/>
    </source>
</evidence>
<keyword evidence="3" id="KW-1185">Reference proteome</keyword>
<sequence length="222" mass="24619">MKSCAQLFSTNYGIWGEKARSVSKYIKPGQPVKMTDSKLRNHTVLVTCFQHEKLVGHAFASVWSFEGGVVGWITQLVVDRNLRRRYIATQLLQTLKLHPLFQRVTAVGLVSSHPAACTALAKYANVDVCAVDLSFIREHAVNVLEASPVDYIKGAQLRGDLFQENSHTGAVSSAFTEFYVDHAEPSKALEQFKAKGKWCLGELLEGHEYLALFPVSPGRALK</sequence>
<dbReference type="AlphaFoldDB" id="A0A9P7J7Z1"/>
<gene>
    <name evidence="2" type="ORF">BJ212DRAFT_1570528</name>
</gene>
<reference evidence="2" key="1">
    <citation type="journal article" date="2020" name="New Phytol.">
        <title>Comparative genomics reveals dynamic genome evolution in host specialist ectomycorrhizal fungi.</title>
        <authorList>
            <person name="Lofgren L.A."/>
            <person name="Nguyen N.H."/>
            <person name="Vilgalys R."/>
            <person name="Ruytinx J."/>
            <person name="Liao H.L."/>
            <person name="Branco S."/>
            <person name="Kuo A."/>
            <person name="LaButti K."/>
            <person name="Lipzen A."/>
            <person name="Andreopoulos W."/>
            <person name="Pangilinan J."/>
            <person name="Riley R."/>
            <person name="Hundley H."/>
            <person name="Na H."/>
            <person name="Barry K."/>
            <person name="Grigoriev I.V."/>
            <person name="Stajich J.E."/>
            <person name="Kennedy P.G."/>
        </authorList>
    </citation>
    <scope>NUCLEOTIDE SEQUENCE</scope>
    <source>
        <strain evidence="2">MN1</strain>
    </source>
</reference>
<organism evidence="2 3">
    <name type="scientific">Suillus subaureus</name>
    <dbReference type="NCBI Taxonomy" id="48587"/>
    <lineage>
        <taxon>Eukaryota</taxon>
        <taxon>Fungi</taxon>
        <taxon>Dikarya</taxon>
        <taxon>Basidiomycota</taxon>
        <taxon>Agaricomycotina</taxon>
        <taxon>Agaricomycetes</taxon>
        <taxon>Agaricomycetidae</taxon>
        <taxon>Boletales</taxon>
        <taxon>Suillineae</taxon>
        <taxon>Suillaceae</taxon>
        <taxon>Suillus</taxon>
    </lineage>
</organism>
<dbReference type="GO" id="GO:0016747">
    <property type="term" value="F:acyltransferase activity, transferring groups other than amino-acyl groups"/>
    <property type="evidence" value="ECO:0007669"/>
    <property type="project" value="InterPro"/>
</dbReference>
<name>A0A9P7J7Z1_9AGAM</name>
<dbReference type="SUPFAM" id="SSF55729">
    <property type="entry name" value="Acyl-CoA N-acyltransferases (Nat)"/>
    <property type="match status" value="1"/>
</dbReference>
<evidence type="ECO:0000313" key="3">
    <source>
        <dbReference type="Proteomes" id="UP000807769"/>
    </source>
</evidence>
<protein>
    <recommendedName>
        <fullName evidence="1">N-acetyltransferase domain-containing protein</fullName>
    </recommendedName>
</protein>
<dbReference type="RefSeq" id="XP_041188244.1">
    <property type="nucleotide sequence ID" value="XM_041342045.1"/>
</dbReference>
<dbReference type="InterPro" id="IPR016181">
    <property type="entry name" value="Acyl_CoA_acyltransferase"/>
</dbReference>
<evidence type="ECO:0000313" key="2">
    <source>
        <dbReference type="EMBL" id="KAG1807786.1"/>
    </source>
</evidence>
<dbReference type="InterPro" id="IPR000182">
    <property type="entry name" value="GNAT_dom"/>
</dbReference>
<dbReference type="EMBL" id="JABBWG010000041">
    <property type="protein sequence ID" value="KAG1807786.1"/>
    <property type="molecule type" value="Genomic_DNA"/>
</dbReference>
<proteinExistence type="predicted"/>